<dbReference type="Proteomes" id="UP001595699">
    <property type="component" value="Unassembled WGS sequence"/>
</dbReference>
<dbReference type="InterPro" id="IPR000843">
    <property type="entry name" value="HTH_LacI"/>
</dbReference>
<dbReference type="Gene3D" id="1.10.260.40">
    <property type="entry name" value="lambda repressor-like DNA-binding domains"/>
    <property type="match status" value="1"/>
</dbReference>
<dbReference type="RefSeq" id="WP_205119006.1">
    <property type="nucleotide sequence ID" value="NZ_JAFBCM010000001.1"/>
</dbReference>
<evidence type="ECO:0000313" key="6">
    <source>
        <dbReference type="Proteomes" id="UP001595699"/>
    </source>
</evidence>
<comment type="caution">
    <text evidence="5">The sequence shown here is derived from an EMBL/GenBank/DDBJ whole genome shotgun (WGS) entry which is preliminary data.</text>
</comment>
<dbReference type="InterPro" id="IPR001761">
    <property type="entry name" value="Peripla_BP/Lac1_sug-bd_dom"/>
</dbReference>
<feature type="domain" description="HTH lacI-type" evidence="4">
    <location>
        <begin position="2"/>
        <end position="57"/>
    </location>
</feature>
<dbReference type="GO" id="GO:0003677">
    <property type="term" value="F:DNA binding"/>
    <property type="evidence" value="ECO:0007669"/>
    <property type="project" value="UniProtKB-KW"/>
</dbReference>
<evidence type="ECO:0000256" key="3">
    <source>
        <dbReference type="ARBA" id="ARBA00023163"/>
    </source>
</evidence>
<dbReference type="Pfam" id="PF00532">
    <property type="entry name" value="Peripla_BP_1"/>
    <property type="match status" value="1"/>
</dbReference>
<keyword evidence="3" id="KW-0804">Transcription</keyword>
<gene>
    <name evidence="5" type="ORF">ACFOUW_27870</name>
</gene>
<keyword evidence="2 5" id="KW-0238">DNA-binding</keyword>
<dbReference type="CDD" id="cd06267">
    <property type="entry name" value="PBP1_LacI_sugar_binding-like"/>
    <property type="match status" value="1"/>
</dbReference>
<name>A0ABV7YIH3_9ACTN</name>
<evidence type="ECO:0000313" key="5">
    <source>
        <dbReference type="EMBL" id="MFC3764688.1"/>
    </source>
</evidence>
<dbReference type="CDD" id="cd01392">
    <property type="entry name" value="HTH_LacI"/>
    <property type="match status" value="1"/>
</dbReference>
<sequence length="332" mass="35495">MVKRDEVARRAGVSAAVVSYVMNNGPRPVADATRQRVLAAVEELGYRPNGVARALRSRRTWSIGLVVPDNSNPFFAQLAHAIEDETFARGYSLLVGNASGDAARVESYLRTFQDRQVDGLIVVTNGPTEDLARTYEGRVPLVIVVDQPVRGLAASTVKVDNKEGARLATEHLVSHGFTRIACIAGPRDSAPGRERYEGWQTALRAAGLAAPDSLVRWAEFSLRGGAEAVRELLDSSPAPEAVFAATDLQAIGALRGTADAGVSVPDGLAIVGFDGIAEAEYTVPRLATVRQPVGLMGRRAVELLFRENGGDQVHEVFPLTLVSRGTCGCPER</sequence>
<dbReference type="InterPro" id="IPR010982">
    <property type="entry name" value="Lambda_DNA-bd_dom_sf"/>
</dbReference>
<dbReference type="EMBL" id="JBHRZH010000031">
    <property type="protein sequence ID" value="MFC3764688.1"/>
    <property type="molecule type" value="Genomic_DNA"/>
</dbReference>
<protein>
    <submittedName>
        <fullName evidence="5">LacI family DNA-binding transcriptional regulator</fullName>
    </submittedName>
</protein>
<dbReference type="Gene3D" id="3.40.50.2300">
    <property type="match status" value="2"/>
</dbReference>
<dbReference type="PANTHER" id="PTHR30146">
    <property type="entry name" value="LACI-RELATED TRANSCRIPTIONAL REPRESSOR"/>
    <property type="match status" value="1"/>
</dbReference>
<accession>A0ABV7YIH3</accession>
<dbReference type="PROSITE" id="PS50932">
    <property type="entry name" value="HTH_LACI_2"/>
    <property type="match status" value="1"/>
</dbReference>
<dbReference type="Pfam" id="PF00356">
    <property type="entry name" value="LacI"/>
    <property type="match status" value="1"/>
</dbReference>
<organism evidence="5 6">
    <name type="scientific">Tenggerimyces flavus</name>
    <dbReference type="NCBI Taxonomy" id="1708749"/>
    <lineage>
        <taxon>Bacteria</taxon>
        <taxon>Bacillati</taxon>
        <taxon>Actinomycetota</taxon>
        <taxon>Actinomycetes</taxon>
        <taxon>Propionibacteriales</taxon>
        <taxon>Nocardioidaceae</taxon>
        <taxon>Tenggerimyces</taxon>
    </lineage>
</organism>
<reference evidence="6" key="1">
    <citation type="journal article" date="2019" name="Int. J. Syst. Evol. Microbiol.">
        <title>The Global Catalogue of Microorganisms (GCM) 10K type strain sequencing project: providing services to taxonomists for standard genome sequencing and annotation.</title>
        <authorList>
            <consortium name="The Broad Institute Genomics Platform"/>
            <consortium name="The Broad Institute Genome Sequencing Center for Infectious Disease"/>
            <person name="Wu L."/>
            <person name="Ma J."/>
        </authorList>
    </citation>
    <scope>NUCLEOTIDE SEQUENCE [LARGE SCALE GENOMIC DNA]</scope>
    <source>
        <strain evidence="6">CGMCC 4.7241</strain>
    </source>
</reference>
<dbReference type="SUPFAM" id="SSF53822">
    <property type="entry name" value="Periplasmic binding protein-like I"/>
    <property type="match status" value="1"/>
</dbReference>
<evidence type="ECO:0000256" key="1">
    <source>
        <dbReference type="ARBA" id="ARBA00023015"/>
    </source>
</evidence>
<dbReference type="InterPro" id="IPR028082">
    <property type="entry name" value="Peripla_BP_I"/>
</dbReference>
<evidence type="ECO:0000259" key="4">
    <source>
        <dbReference type="PROSITE" id="PS50932"/>
    </source>
</evidence>
<dbReference type="PANTHER" id="PTHR30146:SF109">
    <property type="entry name" value="HTH-TYPE TRANSCRIPTIONAL REGULATOR GALS"/>
    <property type="match status" value="1"/>
</dbReference>
<dbReference type="SUPFAM" id="SSF47413">
    <property type="entry name" value="lambda repressor-like DNA-binding domains"/>
    <property type="match status" value="1"/>
</dbReference>
<proteinExistence type="predicted"/>
<keyword evidence="1" id="KW-0805">Transcription regulation</keyword>
<evidence type="ECO:0000256" key="2">
    <source>
        <dbReference type="ARBA" id="ARBA00023125"/>
    </source>
</evidence>
<keyword evidence="6" id="KW-1185">Reference proteome</keyword>
<dbReference type="SMART" id="SM00354">
    <property type="entry name" value="HTH_LACI"/>
    <property type="match status" value="1"/>
</dbReference>